<proteinExistence type="predicted"/>
<dbReference type="EMBL" id="BKCJ011161180">
    <property type="protein sequence ID" value="GFC96596.1"/>
    <property type="molecule type" value="Genomic_DNA"/>
</dbReference>
<dbReference type="GO" id="GO:0016301">
    <property type="term" value="F:kinase activity"/>
    <property type="evidence" value="ECO:0007669"/>
    <property type="project" value="UniProtKB-KW"/>
</dbReference>
<name>A0A699SFX3_TANCI</name>
<organism evidence="2">
    <name type="scientific">Tanacetum cinerariifolium</name>
    <name type="common">Dalmatian daisy</name>
    <name type="synonym">Chrysanthemum cinerariifolium</name>
    <dbReference type="NCBI Taxonomy" id="118510"/>
    <lineage>
        <taxon>Eukaryota</taxon>
        <taxon>Viridiplantae</taxon>
        <taxon>Streptophyta</taxon>
        <taxon>Embryophyta</taxon>
        <taxon>Tracheophyta</taxon>
        <taxon>Spermatophyta</taxon>
        <taxon>Magnoliopsida</taxon>
        <taxon>eudicotyledons</taxon>
        <taxon>Gunneridae</taxon>
        <taxon>Pentapetalae</taxon>
        <taxon>asterids</taxon>
        <taxon>campanulids</taxon>
        <taxon>Asterales</taxon>
        <taxon>Asteraceae</taxon>
        <taxon>Asteroideae</taxon>
        <taxon>Anthemideae</taxon>
        <taxon>Anthemidinae</taxon>
        <taxon>Tanacetum</taxon>
    </lineage>
</organism>
<comment type="caution">
    <text evidence="2">The sequence shown here is derived from an EMBL/GenBank/DDBJ whole genome shotgun (WGS) entry which is preliminary data.</text>
</comment>
<feature type="transmembrane region" description="Helical" evidence="1">
    <location>
        <begin position="36"/>
        <end position="59"/>
    </location>
</feature>
<keyword evidence="2" id="KW-0808">Transferase</keyword>
<reference evidence="2" key="1">
    <citation type="journal article" date="2019" name="Sci. Rep.">
        <title>Draft genome of Tanacetum cinerariifolium, the natural source of mosquito coil.</title>
        <authorList>
            <person name="Yamashiro T."/>
            <person name="Shiraishi A."/>
            <person name="Satake H."/>
            <person name="Nakayama K."/>
        </authorList>
    </citation>
    <scope>NUCLEOTIDE SEQUENCE</scope>
</reference>
<gene>
    <name evidence="2" type="ORF">Tci_868566</name>
</gene>
<keyword evidence="1" id="KW-1133">Transmembrane helix</keyword>
<evidence type="ECO:0000313" key="2">
    <source>
        <dbReference type="EMBL" id="GFC96596.1"/>
    </source>
</evidence>
<protein>
    <submittedName>
        <fullName evidence="2">Probable leucine-rich repeat receptor-like protein kinase At5g49770 isoform X2</fullName>
    </submittedName>
</protein>
<evidence type="ECO:0000256" key="1">
    <source>
        <dbReference type="SAM" id="Phobius"/>
    </source>
</evidence>
<dbReference type="AlphaFoldDB" id="A0A699SFX3"/>
<sequence length="100" mass="10841">MRETKKSSTVVHISRKKSPWNYSVLALGEEASHPRVIVGSVIAGCVLLALLVVDVVYAFRQKGRAKRATNESSTFALWDAKNGSGVIPQLKGAKAFTLVE</sequence>
<keyword evidence="2" id="KW-0675">Receptor</keyword>
<feature type="non-terminal residue" evidence="2">
    <location>
        <position position="100"/>
    </location>
</feature>
<keyword evidence="1" id="KW-0812">Transmembrane</keyword>
<accession>A0A699SFX3</accession>
<keyword evidence="2" id="KW-0418">Kinase</keyword>
<keyword evidence="1" id="KW-0472">Membrane</keyword>